<accession>A0ABW0KHF7</accession>
<organism evidence="9 10">
    <name type="scientific">Paenibacillus aestuarii</name>
    <dbReference type="NCBI Taxonomy" id="516965"/>
    <lineage>
        <taxon>Bacteria</taxon>
        <taxon>Bacillati</taxon>
        <taxon>Bacillota</taxon>
        <taxon>Bacilli</taxon>
        <taxon>Bacillales</taxon>
        <taxon>Paenibacillaceae</taxon>
        <taxon>Paenibacillus</taxon>
    </lineage>
</organism>
<feature type="transmembrane region" description="Helical" evidence="8">
    <location>
        <begin position="43"/>
        <end position="63"/>
    </location>
</feature>
<evidence type="ECO:0000256" key="7">
    <source>
        <dbReference type="ARBA" id="ARBA00023136"/>
    </source>
</evidence>
<dbReference type="Pfam" id="PF03845">
    <property type="entry name" value="Spore_permease"/>
    <property type="match status" value="1"/>
</dbReference>
<comment type="subcellular location">
    <subcellularLocation>
        <location evidence="1">Membrane</location>
        <topology evidence="1">Multi-pass membrane protein</topology>
    </subcellularLocation>
</comment>
<evidence type="ECO:0000256" key="1">
    <source>
        <dbReference type="ARBA" id="ARBA00004141"/>
    </source>
</evidence>
<keyword evidence="4" id="KW-0309">Germination</keyword>
<keyword evidence="7 8" id="KW-0472">Membrane</keyword>
<dbReference type="PANTHER" id="PTHR34975:SF2">
    <property type="entry name" value="SPORE GERMINATION PROTEIN A2"/>
    <property type="match status" value="1"/>
</dbReference>
<comment type="caution">
    <text evidence="9">The sequence shown here is derived from an EMBL/GenBank/DDBJ whole genome shotgun (WGS) entry which is preliminary data.</text>
</comment>
<feature type="transmembrane region" description="Helical" evidence="8">
    <location>
        <begin position="274"/>
        <end position="296"/>
    </location>
</feature>
<evidence type="ECO:0000256" key="3">
    <source>
        <dbReference type="ARBA" id="ARBA00022448"/>
    </source>
</evidence>
<dbReference type="PANTHER" id="PTHR34975">
    <property type="entry name" value="SPORE GERMINATION PROTEIN A2"/>
    <property type="match status" value="1"/>
</dbReference>
<evidence type="ECO:0000256" key="8">
    <source>
        <dbReference type="SAM" id="Phobius"/>
    </source>
</evidence>
<dbReference type="Proteomes" id="UP001596044">
    <property type="component" value="Unassembled WGS sequence"/>
</dbReference>
<feature type="transmembrane region" description="Helical" evidence="8">
    <location>
        <begin position="220"/>
        <end position="240"/>
    </location>
</feature>
<comment type="similarity">
    <text evidence="2">Belongs to the amino acid-polyamine-organocation (APC) superfamily. Spore germination protein (SGP) (TC 2.A.3.9) family.</text>
</comment>
<feature type="transmembrane region" description="Helical" evidence="8">
    <location>
        <begin position="308"/>
        <end position="329"/>
    </location>
</feature>
<feature type="transmembrane region" description="Helical" evidence="8">
    <location>
        <begin position="335"/>
        <end position="354"/>
    </location>
</feature>
<keyword evidence="5 8" id="KW-0812">Transmembrane</keyword>
<evidence type="ECO:0000256" key="5">
    <source>
        <dbReference type="ARBA" id="ARBA00022692"/>
    </source>
</evidence>
<dbReference type="NCBIfam" id="TIGR00912">
    <property type="entry name" value="2A0309"/>
    <property type="match status" value="1"/>
</dbReference>
<name>A0ABW0KHF7_9BACL</name>
<feature type="transmembrane region" description="Helical" evidence="8">
    <location>
        <begin position="83"/>
        <end position="101"/>
    </location>
</feature>
<dbReference type="InterPro" id="IPR004761">
    <property type="entry name" value="Spore_GerAB"/>
</dbReference>
<evidence type="ECO:0000313" key="9">
    <source>
        <dbReference type="EMBL" id="MFC5452684.1"/>
    </source>
</evidence>
<dbReference type="RefSeq" id="WP_270877860.1">
    <property type="nucleotide sequence ID" value="NZ_JAQFVF010000009.1"/>
</dbReference>
<feature type="transmembrane region" description="Helical" evidence="8">
    <location>
        <begin position="186"/>
        <end position="208"/>
    </location>
</feature>
<evidence type="ECO:0000313" key="10">
    <source>
        <dbReference type="Proteomes" id="UP001596044"/>
    </source>
</evidence>
<keyword evidence="3" id="KW-0813">Transport</keyword>
<keyword evidence="10" id="KW-1185">Reference proteome</keyword>
<evidence type="ECO:0000256" key="4">
    <source>
        <dbReference type="ARBA" id="ARBA00022544"/>
    </source>
</evidence>
<gene>
    <name evidence="9" type="ORF">ACFPOG_31245</name>
</gene>
<proteinExistence type="inferred from homology"/>
<sequence>MIKISDGKLGKRELLSVVLFTIGIKFSDTTPDLLFNYGKNAAWMIPLVSGLIVGIPLLILLGLLKKHQNQGLIELIHSLMGKYAASVIGFALFLSIFSGTIANSRNYIDIVNSMYYPRTPIFYLLIILMATCFFVANRGFETIGRTAWLIIPYIQIMIILLIIFVWQDSDWMHLYPLAGPGLGRIVIESASHSSIFGEIILLAAFYPYSKSYKVFKFSTLIGLGFTCIQTAFFVSIYVFVFDYPAIQHMVYPFHQLTRTANIGQNITNVEALFFGFWMIGTVIHFSILLYLSTLLFAKTICMNEFEPLLLPFAGLVFMIGMLPVNVIMTTSFREMLLKFSSILILSLPFVLWVVDRWKERFRHAGA</sequence>
<evidence type="ECO:0000256" key="2">
    <source>
        <dbReference type="ARBA" id="ARBA00007998"/>
    </source>
</evidence>
<reference evidence="10" key="1">
    <citation type="journal article" date="2019" name="Int. J. Syst. Evol. Microbiol.">
        <title>The Global Catalogue of Microorganisms (GCM) 10K type strain sequencing project: providing services to taxonomists for standard genome sequencing and annotation.</title>
        <authorList>
            <consortium name="The Broad Institute Genomics Platform"/>
            <consortium name="The Broad Institute Genome Sequencing Center for Infectious Disease"/>
            <person name="Wu L."/>
            <person name="Ma J."/>
        </authorList>
    </citation>
    <scope>NUCLEOTIDE SEQUENCE [LARGE SCALE GENOMIC DNA]</scope>
    <source>
        <strain evidence="10">KACC 11904</strain>
    </source>
</reference>
<dbReference type="EMBL" id="JBHSMJ010000063">
    <property type="protein sequence ID" value="MFC5452684.1"/>
    <property type="molecule type" value="Genomic_DNA"/>
</dbReference>
<feature type="transmembrane region" description="Helical" evidence="8">
    <location>
        <begin position="147"/>
        <end position="166"/>
    </location>
</feature>
<feature type="transmembrane region" description="Helical" evidence="8">
    <location>
        <begin position="121"/>
        <end position="140"/>
    </location>
</feature>
<keyword evidence="6 8" id="KW-1133">Transmembrane helix</keyword>
<protein>
    <submittedName>
        <fullName evidence="9">Endospore germination permease</fullName>
    </submittedName>
</protein>
<evidence type="ECO:0000256" key="6">
    <source>
        <dbReference type="ARBA" id="ARBA00022989"/>
    </source>
</evidence>